<reference evidence="1" key="1">
    <citation type="submission" date="2021-12" db="EMBL/GenBank/DDBJ databases">
        <title>Curvularia clavata genome.</title>
        <authorList>
            <person name="Cao Y."/>
        </authorList>
    </citation>
    <scope>NUCLEOTIDE SEQUENCE</scope>
    <source>
        <strain evidence="1">Yc1106</strain>
    </source>
</reference>
<organism evidence="1 2">
    <name type="scientific">Curvularia clavata</name>
    <dbReference type="NCBI Taxonomy" id="95742"/>
    <lineage>
        <taxon>Eukaryota</taxon>
        <taxon>Fungi</taxon>
        <taxon>Dikarya</taxon>
        <taxon>Ascomycota</taxon>
        <taxon>Pezizomycotina</taxon>
        <taxon>Dothideomycetes</taxon>
        <taxon>Pleosporomycetidae</taxon>
        <taxon>Pleosporales</taxon>
        <taxon>Pleosporineae</taxon>
        <taxon>Pleosporaceae</taxon>
        <taxon>Curvularia</taxon>
    </lineage>
</organism>
<name>A0A9Q9DQL5_CURCL</name>
<dbReference type="Proteomes" id="UP001056012">
    <property type="component" value="Chromosome 3"/>
</dbReference>
<evidence type="ECO:0000313" key="1">
    <source>
        <dbReference type="EMBL" id="USP76493.1"/>
    </source>
</evidence>
<accession>A0A9Q9DQL5</accession>
<dbReference type="EMBL" id="CP089276">
    <property type="protein sequence ID" value="USP76493.1"/>
    <property type="molecule type" value="Genomic_DNA"/>
</dbReference>
<dbReference type="Gene3D" id="3.40.630.30">
    <property type="match status" value="1"/>
</dbReference>
<protein>
    <recommendedName>
        <fullName evidence="3">N-acetyltransferase domain-containing protein</fullName>
    </recommendedName>
</protein>
<evidence type="ECO:0008006" key="3">
    <source>
        <dbReference type="Google" id="ProtNLM"/>
    </source>
</evidence>
<proteinExistence type="predicted"/>
<dbReference type="AlphaFoldDB" id="A0A9Q9DQL5"/>
<dbReference type="VEuPathDB" id="FungiDB:yc1106_03767"/>
<evidence type="ECO:0000313" key="2">
    <source>
        <dbReference type="Proteomes" id="UP001056012"/>
    </source>
</evidence>
<sequence length="220" mass="24412">MIGKEIPVPPGLKEEPIDHAVDIIAKQFADDKAQRYLLLEDLAKAGRKEVDYEFNKQIFSSVIPDMVKNGGRCLTVEGSGIASVWDLHAVTETYHPVPGHPAAVTELNVLAHEARKPRVPPHCKGVLHLFLLANDRSHPSNDPSRNAKVSDVIRPVMQMARENDWTIVLEATSEKSRDIYQHLGFDLVKELTIGIGKVDSEGRVKEGGEGVRLWVMMTPV</sequence>
<dbReference type="OrthoDB" id="544277at2759"/>
<keyword evidence="2" id="KW-1185">Reference proteome</keyword>
<gene>
    <name evidence="1" type="ORF">yc1106_03767</name>
</gene>